<dbReference type="Pfam" id="PF13730">
    <property type="entry name" value="HTH_36"/>
    <property type="match status" value="1"/>
</dbReference>
<dbReference type="InterPro" id="IPR036388">
    <property type="entry name" value="WH-like_DNA-bd_sf"/>
</dbReference>
<dbReference type="AlphaFoldDB" id="A0A564WEC8"/>
<protein>
    <recommendedName>
        <fullName evidence="3">Helix-turn-helix domain-containing protein</fullName>
    </recommendedName>
</protein>
<evidence type="ECO:0000313" key="2">
    <source>
        <dbReference type="Proteomes" id="UP000326641"/>
    </source>
</evidence>
<accession>A0A564WEC8</accession>
<name>A0A564WEC8_9PROT</name>
<organism evidence="1 2">
    <name type="scientific">Candidatus Defluviicoccus seviourii</name>
    <dbReference type="NCBI Taxonomy" id="2565273"/>
    <lineage>
        <taxon>Bacteria</taxon>
        <taxon>Pseudomonadati</taxon>
        <taxon>Pseudomonadota</taxon>
        <taxon>Alphaproteobacteria</taxon>
        <taxon>Rhodospirillales</taxon>
        <taxon>Rhodospirillaceae</taxon>
        <taxon>Defluviicoccus</taxon>
    </lineage>
</organism>
<evidence type="ECO:0000313" key="1">
    <source>
        <dbReference type="EMBL" id="VUX46328.1"/>
    </source>
</evidence>
<proteinExistence type="predicted"/>
<dbReference type="Gene3D" id="1.10.10.10">
    <property type="entry name" value="Winged helix-like DNA-binding domain superfamily/Winged helix DNA-binding domain"/>
    <property type="match status" value="1"/>
</dbReference>
<dbReference type="Proteomes" id="UP000326641">
    <property type="component" value="Unassembled WGS sequence"/>
</dbReference>
<keyword evidence="2" id="KW-1185">Reference proteome</keyword>
<dbReference type="EMBL" id="UXAT02000013">
    <property type="protein sequence ID" value="VUX46328.1"/>
    <property type="molecule type" value="Genomic_DNA"/>
</dbReference>
<gene>
    <name evidence="1" type="ORF">DF3PA_200010</name>
</gene>
<sequence>MQGEGGKVFHRLDAYLLTAEYDILEAMQRFNTMAPIGDLLKEKNIILKGADVLSARGFTQVPNHVLKSDQLSPGAKLAYAMLLSYAWQNDYCFPGQERLAKDMGAGLRSVVRFIHELEENHFVVIKRRGQGRPNLYELNLKVTANKQRGQS</sequence>
<evidence type="ECO:0008006" key="3">
    <source>
        <dbReference type="Google" id="ProtNLM"/>
    </source>
</evidence>
<reference evidence="1" key="1">
    <citation type="submission" date="2018-11" db="EMBL/GenBank/DDBJ databases">
        <authorList>
            <person name="Onetto C."/>
        </authorList>
    </citation>
    <scope>NUCLEOTIDE SEQUENCE [LARGE SCALE GENOMIC DNA]</scope>
</reference>
<comment type="caution">
    <text evidence="1">The sequence shown here is derived from an EMBL/GenBank/DDBJ whole genome shotgun (WGS) entry which is preliminary data.</text>
</comment>